<evidence type="ECO:0000313" key="4">
    <source>
        <dbReference type="Proteomes" id="UP000061432"/>
    </source>
</evidence>
<dbReference type="InterPro" id="IPR029033">
    <property type="entry name" value="His_PPase_superfam"/>
</dbReference>
<reference evidence="4" key="2">
    <citation type="submission" date="2015-01" db="EMBL/GenBank/DDBJ databases">
        <title>Complete genome sequence of Methylobacterium aquaticum strain 22A.</title>
        <authorList>
            <person name="Tani A."/>
            <person name="Ogura Y."/>
            <person name="Hayashi T."/>
        </authorList>
    </citation>
    <scope>NUCLEOTIDE SEQUENCE [LARGE SCALE GENOMIC DNA]</scope>
    <source>
        <strain evidence="4">MA-22A</strain>
    </source>
</reference>
<evidence type="ECO:0000256" key="2">
    <source>
        <dbReference type="PIRSR" id="PIRSR613078-2"/>
    </source>
</evidence>
<dbReference type="Gene3D" id="3.40.50.1240">
    <property type="entry name" value="Phosphoglycerate mutase-like"/>
    <property type="match status" value="1"/>
</dbReference>
<dbReference type="PANTHER" id="PTHR48100:SF59">
    <property type="entry name" value="ADENOSYLCOBALAMIN_ALPHA-RIBAZOLE PHOSPHATASE"/>
    <property type="match status" value="1"/>
</dbReference>
<dbReference type="KEGG" id="maqu:Maq22A_c16285"/>
<evidence type="ECO:0000313" key="3">
    <source>
        <dbReference type="EMBL" id="BAQ46388.1"/>
    </source>
</evidence>
<dbReference type="STRING" id="270351.Maq22A_c16285"/>
<dbReference type="PIRSF" id="PIRSF000709">
    <property type="entry name" value="6PFK_2-Ptase"/>
    <property type="match status" value="1"/>
</dbReference>
<dbReference type="GO" id="GO:0016791">
    <property type="term" value="F:phosphatase activity"/>
    <property type="evidence" value="ECO:0007669"/>
    <property type="project" value="TreeGrafter"/>
</dbReference>
<dbReference type="SMART" id="SM00855">
    <property type="entry name" value="PGAM"/>
    <property type="match status" value="1"/>
</dbReference>
<dbReference type="PATRIC" id="fig|270351.10.peg.3132"/>
<feature type="active site" description="Proton donor/acceptor" evidence="1">
    <location>
        <position position="92"/>
    </location>
</feature>
<feature type="binding site" evidence="2">
    <location>
        <position position="65"/>
    </location>
    <ligand>
        <name>substrate</name>
    </ligand>
</feature>
<dbReference type="CDD" id="cd07067">
    <property type="entry name" value="HP_PGM_like"/>
    <property type="match status" value="1"/>
</dbReference>
<dbReference type="Proteomes" id="UP000061432">
    <property type="component" value="Chromosome"/>
</dbReference>
<name>A0A0C6FCX9_9HYPH</name>
<feature type="active site" description="Tele-phosphohistidine intermediate" evidence="1">
    <location>
        <position position="11"/>
    </location>
</feature>
<protein>
    <submittedName>
        <fullName evidence="3">Phosphoglycerate mutase</fullName>
    </submittedName>
</protein>
<dbReference type="AlphaFoldDB" id="A0A0C6FCX9"/>
<reference evidence="3 4" key="1">
    <citation type="journal article" date="2015" name="Genome Announc.">
        <title>Complete Genome Sequence of Methylobacterium aquaticum Strain 22A, Isolated from Racomitrium japonicum Moss.</title>
        <authorList>
            <person name="Tani A."/>
            <person name="Ogura Y."/>
            <person name="Hayashi T."/>
            <person name="Kimbara K."/>
        </authorList>
    </citation>
    <scope>NUCLEOTIDE SEQUENCE [LARGE SCALE GENOMIC DNA]</scope>
    <source>
        <strain evidence="3 4">MA-22A</strain>
    </source>
</reference>
<dbReference type="GO" id="GO:0005737">
    <property type="term" value="C:cytoplasm"/>
    <property type="evidence" value="ECO:0007669"/>
    <property type="project" value="TreeGrafter"/>
</dbReference>
<dbReference type="InterPro" id="IPR013078">
    <property type="entry name" value="His_Pase_superF_clade-1"/>
</dbReference>
<dbReference type="OrthoDB" id="9781415at2"/>
<proteinExistence type="predicted"/>
<dbReference type="InterPro" id="IPR050275">
    <property type="entry name" value="PGM_Phosphatase"/>
</dbReference>
<dbReference type="RefSeq" id="WP_060849412.1">
    <property type="nucleotide sequence ID" value="NZ_AP014704.1"/>
</dbReference>
<accession>A0A0C6FCX9</accession>
<dbReference type="PANTHER" id="PTHR48100">
    <property type="entry name" value="BROAD-SPECIFICITY PHOSPHATASE YOR283W-RELATED"/>
    <property type="match status" value="1"/>
</dbReference>
<feature type="binding site" evidence="2">
    <location>
        <begin position="10"/>
        <end position="17"/>
    </location>
    <ligand>
        <name>substrate</name>
    </ligand>
</feature>
<evidence type="ECO:0000256" key="1">
    <source>
        <dbReference type="PIRSR" id="PIRSR613078-1"/>
    </source>
</evidence>
<sequence length="197" mass="21437">MIRAPIYFVRHGETDWNAEGRLQGQRDIALNRKGVAQAAEVGERLAGLVGEGVAALPFVSSPMERTRHTMEGLRRALGLDPAGYATDPRLREIGFGAWEGLTWKDVRRADPARSQARDRDRWGFCPPGEGAESYAMVAERVRPLLAALDGPTVIVAHGGVARAVMVSLGVASTEEAPHLEILQGRVLLLEPGGRRWV</sequence>
<dbReference type="EMBL" id="AP014704">
    <property type="protein sequence ID" value="BAQ46388.1"/>
    <property type="molecule type" value="Genomic_DNA"/>
</dbReference>
<dbReference type="SUPFAM" id="SSF53254">
    <property type="entry name" value="Phosphoglycerate mutase-like"/>
    <property type="match status" value="1"/>
</dbReference>
<organism evidence="3 4">
    <name type="scientific">Methylobacterium aquaticum</name>
    <dbReference type="NCBI Taxonomy" id="270351"/>
    <lineage>
        <taxon>Bacteria</taxon>
        <taxon>Pseudomonadati</taxon>
        <taxon>Pseudomonadota</taxon>
        <taxon>Alphaproteobacteria</taxon>
        <taxon>Hyphomicrobiales</taxon>
        <taxon>Methylobacteriaceae</taxon>
        <taxon>Methylobacterium</taxon>
    </lineage>
</organism>
<gene>
    <name evidence="3" type="primary">gpmB</name>
    <name evidence="3" type="ORF">Maq22A_c16285</name>
</gene>
<dbReference type="Pfam" id="PF00300">
    <property type="entry name" value="His_Phos_1"/>
    <property type="match status" value="1"/>
</dbReference>